<evidence type="ECO:0000313" key="8">
    <source>
        <dbReference type="EMBL" id="AVQ30401.1"/>
    </source>
</evidence>
<dbReference type="EMBL" id="CP028103">
    <property type="protein sequence ID" value="AVQ30401.1"/>
    <property type="molecule type" value="Genomic_DNA"/>
</dbReference>
<feature type="transmembrane region" description="Helical" evidence="6">
    <location>
        <begin position="187"/>
        <end position="208"/>
    </location>
</feature>
<dbReference type="PANTHER" id="PTHR32322:SF18">
    <property type="entry name" value="S-ADENOSYLMETHIONINE_S-ADENOSYLHOMOCYSTEINE TRANSPORTER"/>
    <property type="match status" value="1"/>
</dbReference>
<dbReference type="InterPro" id="IPR000620">
    <property type="entry name" value="EamA_dom"/>
</dbReference>
<gene>
    <name evidence="8" type="ORF">C4N18_03870</name>
</gene>
<accession>A0ABM6U2F6</accession>
<evidence type="ECO:0000256" key="5">
    <source>
        <dbReference type="ARBA" id="ARBA00023136"/>
    </source>
</evidence>
<feature type="transmembrane region" description="Helical" evidence="6">
    <location>
        <begin position="122"/>
        <end position="142"/>
    </location>
</feature>
<feature type="transmembrane region" description="Helical" evidence="6">
    <location>
        <begin position="148"/>
        <end position="166"/>
    </location>
</feature>
<protein>
    <submittedName>
        <fullName evidence="8">EamA/RhaT family transporter</fullName>
    </submittedName>
</protein>
<dbReference type="PANTHER" id="PTHR32322">
    <property type="entry name" value="INNER MEMBRANE TRANSPORTER"/>
    <property type="match status" value="1"/>
</dbReference>
<organism evidence="8 9">
    <name type="scientific">Fusobacterium varium ATCC 27725</name>
    <dbReference type="NCBI Taxonomy" id="469618"/>
    <lineage>
        <taxon>Bacteria</taxon>
        <taxon>Fusobacteriati</taxon>
        <taxon>Fusobacteriota</taxon>
        <taxon>Fusobacteriia</taxon>
        <taxon>Fusobacteriales</taxon>
        <taxon>Fusobacteriaceae</taxon>
        <taxon>Fusobacterium</taxon>
    </lineage>
</organism>
<feature type="transmembrane region" description="Helical" evidence="6">
    <location>
        <begin position="249"/>
        <end position="266"/>
    </location>
</feature>
<keyword evidence="5 6" id="KW-0472">Membrane</keyword>
<dbReference type="GeneID" id="77467117"/>
<name>A0ABM6U2F6_FUSVA</name>
<keyword evidence="3 6" id="KW-0812">Transmembrane</keyword>
<feature type="transmembrane region" description="Helical" evidence="6">
    <location>
        <begin position="38"/>
        <end position="56"/>
    </location>
</feature>
<dbReference type="InterPro" id="IPR037185">
    <property type="entry name" value="EmrE-like"/>
</dbReference>
<keyword evidence="9" id="KW-1185">Reference proteome</keyword>
<reference evidence="9" key="1">
    <citation type="journal article" date="2018" name="MSphere">
        <title>Fusobacterium Genomics Using MinION and Illumina Sequencing Enables Genome Completion and Correction.</title>
        <authorList>
            <person name="Todd S.M."/>
            <person name="Settlage R.E."/>
            <person name="Lahmers K.K."/>
            <person name="Slade D.J."/>
        </authorList>
    </citation>
    <scope>NUCLEOTIDE SEQUENCE [LARGE SCALE GENOMIC DNA]</scope>
    <source>
        <strain evidence="9">ATCC 27725</strain>
    </source>
</reference>
<evidence type="ECO:0000313" key="9">
    <source>
        <dbReference type="Proteomes" id="UP000241238"/>
    </source>
</evidence>
<feature type="transmembrane region" description="Helical" evidence="6">
    <location>
        <begin position="214"/>
        <end position="237"/>
    </location>
</feature>
<keyword evidence="2" id="KW-1003">Cell membrane</keyword>
<dbReference type="Pfam" id="PF00892">
    <property type="entry name" value="EamA"/>
    <property type="match status" value="2"/>
</dbReference>
<dbReference type="SUPFAM" id="SSF103481">
    <property type="entry name" value="Multidrug resistance efflux transporter EmrE"/>
    <property type="match status" value="2"/>
</dbReference>
<comment type="subcellular location">
    <subcellularLocation>
        <location evidence="1">Cell membrane</location>
        <topology evidence="1">Multi-pass membrane protein</topology>
    </subcellularLocation>
</comment>
<sequence>MNNKNTLGHISAILTVLIWGTTFISTKVLLSHFTPIEILFFRFSLGFIALLLIYPHKLVLTDKKQEKLFMLAGLCGVTLYFLFENIALTYSFASNIGVIVSISPFITGILTHFFLKQEKLKLSFFLGFFVSITGVALISFNGSTVLKLNPIGDILAVLAAATWSIYSIVTKKISDYQYNTIQVTRRIFFYGLIFMLPALFFFDFHIGIDRFKEPLLLFNILFLGFGASAVCFVTWNLSLKLLGVLKTSVYIYAVPVITVAFSAFILKEKITSIAMVGTFLTLAGLFISENRINIKKGEKNE</sequence>
<evidence type="ECO:0000256" key="4">
    <source>
        <dbReference type="ARBA" id="ARBA00022989"/>
    </source>
</evidence>
<feature type="transmembrane region" description="Helical" evidence="6">
    <location>
        <begin position="7"/>
        <end position="26"/>
    </location>
</feature>
<feature type="transmembrane region" description="Helical" evidence="6">
    <location>
        <begin position="272"/>
        <end position="288"/>
    </location>
</feature>
<keyword evidence="4 6" id="KW-1133">Transmembrane helix</keyword>
<evidence type="ECO:0000256" key="6">
    <source>
        <dbReference type="SAM" id="Phobius"/>
    </source>
</evidence>
<evidence type="ECO:0000256" key="3">
    <source>
        <dbReference type="ARBA" id="ARBA00022692"/>
    </source>
</evidence>
<evidence type="ECO:0000256" key="1">
    <source>
        <dbReference type="ARBA" id="ARBA00004651"/>
    </source>
</evidence>
<feature type="domain" description="EamA" evidence="7">
    <location>
        <begin position="151"/>
        <end position="287"/>
    </location>
</feature>
<proteinExistence type="predicted"/>
<feature type="transmembrane region" description="Helical" evidence="6">
    <location>
        <begin position="68"/>
        <end position="90"/>
    </location>
</feature>
<feature type="domain" description="EamA" evidence="7">
    <location>
        <begin position="7"/>
        <end position="139"/>
    </location>
</feature>
<dbReference type="Proteomes" id="UP000241238">
    <property type="component" value="Chromosome"/>
</dbReference>
<evidence type="ECO:0000259" key="7">
    <source>
        <dbReference type="Pfam" id="PF00892"/>
    </source>
</evidence>
<dbReference type="RefSeq" id="WP_005948778.1">
    <property type="nucleotide sequence ID" value="NZ_CP028103.1"/>
</dbReference>
<dbReference type="InterPro" id="IPR050638">
    <property type="entry name" value="AA-Vitamin_Transporters"/>
</dbReference>
<feature type="transmembrane region" description="Helical" evidence="6">
    <location>
        <begin position="96"/>
        <end position="115"/>
    </location>
</feature>
<evidence type="ECO:0000256" key="2">
    <source>
        <dbReference type="ARBA" id="ARBA00022475"/>
    </source>
</evidence>